<proteinExistence type="predicted"/>
<evidence type="ECO:0000313" key="1">
    <source>
        <dbReference type="EMBL" id="EXU76277.1"/>
    </source>
</evidence>
<dbReference type="RefSeq" id="WP_034935627.1">
    <property type="nucleotide sequence ID" value="NZ_JFHN01000034.1"/>
</dbReference>
<keyword evidence="2" id="KW-1185">Reference proteome</keyword>
<gene>
    <name evidence="1" type="ORF">BG55_06735</name>
</gene>
<protein>
    <submittedName>
        <fullName evidence="1">Uncharacterized protein</fullName>
    </submittedName>
</protein>
<comment type="caution">
    <text evidence="1">The sequence shown here is derived from an EMBL/GenBank/DDBJ whole genome shotgun (WGS) entry which is preliminary data.</text>
</comment>
<dbReference type="OrthoDB" id="101857at2"/>
<dbReference type="Proteomes" id="UP000019918">
    <property type="component" value="Unassembled WGS sequence"/>
</dbReference>
<dbReference type="PATRIC" id="fig|69222.5.peg.1389"/>
<sequence>MKTFIICHQDLPCYHLPADASIVWLNAVMPENTQGLHIIPGYEFIDNAVELHKQLSGAIGPMVIRNIAAEMKLNEGSLTIWQYRKFVTRENYGAPSIDYGGTHDVGIKEASEKPIIPHLAEGHQYIVSRPMQLGNLFQQYIAFHHVSDLLKYTALAVDLGVISEQDSFLFLNCAHLIIGGIELGTYPAVWWQSAFERLQSVSLAFVENFTPYDQTDPYQKRAVAFCQERLGSYLLLKELSAAHNNNLPMGLFGTVHTVTQNGMYARGT</sequence>
<accession>A0A014PZ87</accession>
<evidence type="ECO:0000313" key="2">
    <source>
        <dbReference type="Proteomes" id="UP000019918"/>
    </source>
</evidence>
<reference evidence="1 2" key="1">
    <citation type="submission" date="2014-02" db="EMBL/GenBank/DDBJ databases">
        <title>Draft genome of Erwinia mallotivora strain BT-MARDI, a papaya dieback pathogen.</title>
        <authorList>
            <person name="Redzuan R."/>
            <person name="Abu Bakar N."/>
            <person name="Badrun R."/>
            <person name="Mohd Raih M.F."/>
            <person name="Rozano L."/>
            <person name="Mat Amin N."/>
        </authorList>
    </citation>
    <scope>NUCLEOTIDE SEQUENCE [LARGE SCALE GENOMIC DNA]</scope>
    <source>
        <strain evidence="1 2">BT-MARDI</strain>
    </source>
</reference>
<dbReference type="AlphaFoldDB" id="A0A014PZ87"/>
<organism evidence="1 2">
    <name type="scientific">Erwinia mallotivora</name>
    <dbReference type="NCBI Taxonomy" id="69222"/>
    <lineage>
        <taxon>Bacteria</taxon>
        <taxon>Pseudomonadati</taxon>
        <taxon>Pseudomonadota</taxon>
        <taxon>Gammaproteobacteria</taxon>
        <taxon>Enterobacterales</taxon>
        <taxon>Erwiniaceae</taxon>
        <taxon>Erwinia</taxon>
    </lineage>
</organism>
<dbReference type="STRING" id="69222.BG55_06735"/>
<dbReference type="EMBL" id="JFHN01000034">
    <property type="protein sequence ID" value="EXU76277.1"/>
    <property type="molecule type" value="Genomic_DNA"/>
</dbReference>
<name>A0A014PZ87_9GAMM</name>